<dbReference type="Proteomes" id="UP000748025">
    <property type="component" value="Unassembled WGS sequence"/>
</dbReference>
<proteinExistence type="predicted"/>
<keyword evidence="1" id="KW-1133">Transmembrane helix</keyword>
<sequence length="77" mass="8629">MLIRWRMIDLPASFETLTSDNRDKAQDAVVDAAHVDLSQRQLLVLYISSVVAGGLSLVATIVAVASFLRMRRSFRHE</sequence>
<evidence type="ECO:0000313" key="3">
    <source>
        <dbReference type="Proteomes" id="UP000748025"/>
    </source>
</evidence>
<organism evidence="2 3">
    <name type="scientific">Claviceps pusilla</name>
    <dbReference type="NCBI Taxonomy" id="123648"/>
    <lineage>
        <taxon>Eukaryota</taxon>
        <taxon>Fungi</taxon>
        <taxon>Dikarya</taxon>
        <taxon>Ascomycota</taxon>
        <taxon>Pezizomycotina</taxon>
        <taxon>Sordariomycetes</taxon>
        <taxon>Hypocreomycetidae</taxon>
        <taxon>Hypocreales</taxon>
        <taxon>Clavicipitaceae</taxon>
        <taxon>Claviceps</taxon>
    </lineage>
</organism>
<evidence type="ECO:0000313" key="2">
    <source>
        <dbReference type="EMBL" id="KAG6017460.1"/>
    </source>
</evidence>
<keyword evidence="3" id="KW-1185">Reference proteome</keyword>
<feature type="transmembrane region" description="Helical" evidence="1">
    <location>
        <begin position="43"/>
        <end position="68"/>
    </location>
</feature>
<dbReference type="EMBL" id="SRPW01000136">
    <property type="protein sequence ID" value="KAG6017460.1"/>
    <property type="molecule type" value="Genomic_DNA"/>
</dbReference>
<name>A0A9P7NIN3_9HYPO</name>
<accession>A0A9P7NIN3</accession>
<protein>
    <submittedName>
        <fullName evidence="2">Uncharacterized protein</fullName>
    </submittedName>
</protein>
<evidence type="ECO:0000256" key="1">
    <source>
        <dbReference type="SAM" id="Phobius"/>
    </source>
</evidence>
<keyword evidence="1" id="KW-0812">Transmembrane</keyword>
<gene>
    <name evidence="2" type="ORF">E4U43_001145</name>
</gene>
<comment type="caution">
    <text evidence="2">The sequence shown here is derived from an EMBL/GenBank/DDBJ whole genome shotgun (WGS) entry which is preliminary data.</text>
</comment>
<dbReference type="AlphaFoldDB" id="A0A9P7NIN3"/>
<keyword evidence="1" id="KW-0472">Membrane</keyword>
<reference evidence="2" key="1">
    <citation type="journal article" date="2020" name="bioRxiv">
        <title>Whole genome comparisons of ergot fungi reveals the divergence and evolution of species within the genus Claviceps are the result of varying mechanisms driving genome evolution and host range expansion.</title>
        <authorList>
            <person name="Wyka S.A."/>
            <person name="Mondo S.J."/>
            <person name="Liu M."/>
            <person name="Dettman J."/>
            <person name="Nalam V."/>
            <person name="Broders K.D."/>
        </authorList>
    </citation>
    <scope>NUCLEOTIDE SEQUENCE</scope>
    <source>
        <strain evidence="2">CCC 602</strain>
    </source>
</reference>
<dbReference type="OrthoDB" id="10392619at2759"/>